<dbReference type="SUPFAM" id="SSF46785">
    <property type="entry name" value="Winged helix' DNA-binding domain"/>
    <property type="match status" value="1"/>
</dbReference>
<dbReference type="EMBL" id="CP054051">
    <property type="protein sequence ID" value="QKJ27691.1"/>
    <property type="molecule type" value="Genomic_DNA"/>
</dbReference>
<dbReference type="GO" id="GO:1900376">
    <property type="term" value="P:regulation of secondary metabolite biosynthetic process"/>
    <property type="evidence" value="ECO:0007669"/>
    <property type="project" value="TreeGrafter"/>
</dbReference>
<protein>
    <submittedName>
        <fullName evidence="2">Transcriptional regulator, Fur family</fullName>
    </submittedName>
</protein>
<evidence type="ECO:0000256" key="1">
    <source>
        <dbReference type="PIRSR" id="PIRSR602481-1"/>
    </source>
</evidence>
<dbReference type="AlphaFoldDB" id="A0A7L5JR45"/>
<keyword evidence="1" id="KW-0862">Zinc</keyword>
<proteinExistence type="predicted"/>
<organism evidence="2 3">
    <name type="scientific">Aliarcobacter cibarius</name>
    <dbReference type="NCBI Taxonomy" id="255507"/>
    <lineage>
        <taxon>Bacteria</taxon>
        <taxon>Pseudomonadati</taxon>
        <taxon>Campylobacterota</taxon>
        <taxon>Epsilonproteobacteria</taxon>
        <taxon>Campylobacterales</taxon>
        <taxon>Arcobacteraceae</taxon>
        <taxon>Aliarcobacter</taxon>
    </lineage>
</organism>
<dbReference type="Gene3D" id="1.10.10.10">
    <property type="entry name" value="Winged helix-like DNA-binding domain superfamily/Winged helix DNA-binding domain"/>
    <property type="match status" value="1"/>
</dbReference>
<keyword evidence="1" id="KW-0479">Metal-binding</keyword>
<accession>A0A7L5JR45</accession>
<dbReference type="RefSeq" id="WP_228130284.1">
    <property type="nucleotide sequence ID" value="NZ_CP043857.1"/>
</dbReference>
<dbReference type="PANTHER" id="PTHR33202">
    <property type="entry name" value="ZINC UPTAKE REGULATION PROTEIN"/>
    <property type="match status" value="1"/>
</dbReference>
<evidence type="ECO:0000313" key="2">
    <source>
        <dbReference type="EMBL" id="QKJ27691.1"/>
    </source>
</evidence>
<dbReference type="Proteomes" id="UP000509513">
    <property type="component" value="Chromosome"/>
</dbReference>
<comment type="cofactor">
    <cofactor evidence="1">
        <name>Zn(2+)</name>
        <dbReference type="ChEBI" id="CHEBI:29105"/>
    </cofactor>
    <text evidence="1">Binds 1 zinc ion per subunit.</text>
</comment>
<dbReference type="InterPro" id="IPR002481">
    <property type="entry name" value="FUR"/>
</dbReference>
<dbReference type="GO" id="GO:0045892">
    <property type="term" value="P:negative regulation of DNA-templated transcription"/>
    <property type="evidence" value="ECO:0007669"/>
    <property type="project" value="TreeGrafter"/>
</dbReference>
<dbReference type="InterPro" id="IPR036390">
    <property type="entry name" value="WH_DNA-bd_sf"/>
</dbReference>
<feature type="binding site" evidence="1">
    <location>
        <position position="102"/>
    </location>
    <ligand>
        <name>Zn(2+)</name>
        <dbReference type="ChEBI" id="CHEBI:29105"/>
    </ligand>
</feature>
<feature type="binding site" evidence="1">
    <location>
        <position position="136"/>
    </location>
    <ligand>
        <name>Zn(2+)</name>
        <dbReference type="ChEBI" id="CHEBI:29105"/>
    </ligand>
</feature>
<feature type="binding site" evidence="1">
    <location>
        <position position="133"/>
    </location>
    <ligand>
        <name>Zn(2+)</name>
        <dbReference type="ChEBI" id="CHEBI:29105"/>
    </ligand>
</feature>
<reference evidence="2 3" key="1">
    <citation type="submission" date="2020-05" db="EMBL/GenBank/DDBJ databases">
        <title>Complete genome sequencing of Campylobacter and Arcobacter type strains.</title>
        <authorList>
            <person name="Miller W.G."/>
            <person name="Yee E."/>
        </authorList>
    </citation>
    <scope>NUCLEOTIDE SEQUENCE [LARGE SCALE GENOMIC DNA]</scope>
    <source>
        <strain evidence="2 3">LMG 21996</strain>
    </source>
</reference>
<dbReference type="GO" id="GO:0003700">
    <property type="term" value="F:DNA-binding transcription factor activity"/>
    <property type="evidence" value="ECO:0007669"/>
    <property type="project" value="InterPro"/>
</dbReference>
<dbReference type="PANTHER" id="PTHR33202:SF7">
    <property type="entry name" value="FERRIC UPTAKE REGULATION PROTEIN"/>
    <property type="match status" value="1"/>
</dbReference>
<dbReference type="KEGG" id="acib:ACBT_1794"/>
<gene>
    <name evidence="2" type="ORF">ACBT_1794</name>
</gene>
<name>A0A7L5JR45_9BACT</name>
<dbReference type="InterPro" id="IPR036388">
    <property type="entry name" value="WH-like_DNA-bd_sf"/>
</dbReference>
<sequence>MQLSSIFNPLFDKLALMDNLTKKNNISNIKLTTARKSILDILVNSNKPLCYEDLKDKIIMDKATFYRNISFFEEQNLINSFESNDKKRYFEIKDKEHIHFICSNCSTIECIYQKPNFSLDGYKIDTIILKGKCKECNLNEQ</sequence>
<dbReference type="GO" id="GO:0000976">
    <property type="term" value="F:transcription cis-regulatory region binding"/>
    <property type="evidence" value="ECO:0007669"/>
    <property type="project" value="TreeGrafter"/>
</dbReference>
<feature type="binding site" evidence="1">
    <location>
        <position position="105"/>
    </location>
    <ligand>
        <name>Zn(2+)</name>
        <dbReference type="ChEBI" id="CHEBI:29105"/>
    </ligand>
</feature>
<dbReference type="Pfam" id="PF01475">
    <property type="entry name" value="FUR"/>
    <property type="match status" value="1"/>
</dbReference>
<evidence type="ECO:0000313" key="3">
    <source>
        <dbReference type="Proteomes" id="UP000509513"/>
    </source>
</evidence>
<dbReference type="GO" id="GO:0008270">
    <property type="term" value="F:zinc ion binding"/>
    <property type="evidence" value="ECO:0007669"/>
    <property type="project" value="TreeGrafter"/>
</dbReference>